<proteinExistence type="predicted"/>
<comment type="caution">
    <text evidence="1">The sequence shown here is derived from an EMBL/GenBank/DDBJ whole genome shotgun (WGS) entry which is preliminary data.</text>
</comment>
<protein>
    <submittedName>
        <fullName evidence="1">Uncharacterized protein</fullName>
    </submittedName>
</protein>
<dbReference type="Proteomes" id="UP000023152">
    <property type="component" value="Unassembled WGS sequence"/>
</dbReference>
<reference evidence="1 2" key="1">
    <citation type="journal article" date="2013" name="Curr. Biol.">
        <title>The Genome of the Foraminiferan Reticulomyxa filosa.</title>
        <authorList>
            <person name="Glockner G."/>
            <person name="Hulsmann N."/>
            <person name="Schleicher M."/>
            <person name="Noegel A.A."/>
            <person name="Eichinger L."/>
            <person name="Gallinger C."/>
            <person name="Pawlowski J."/>
            <person name="Sierra R."/>
            <person name="Euteneuer U."/>
            <person name="Pillet L."/>
            <person name="Moustafa A."/>
            <person name="Platzer M."/>
            <person name="Groth M."/>
            <person name="Szafranski K."/>
            <person name="Schliwa M."/>
        </authorList>
    </citation>
    <scope>NUCLEOTIDE SEQUENCE [LARGE SCALE GENOMIC DNA]</scope>
</reference>
<sequence>MSSISEESEVLDALILSYLDDLEGSPQDLSVNIDWGESSASELVQKTQRFCDIEKYITNDTLIISREDLTLDIILEWSKIIWKESIITILCETLNQGIIGTDNKFKKRKLQYQIPTKMECITIIHLKLNYCIFEGKGLYFIIGVFIH</sequence>
<gene>
    <name evidence="1" type="ORF">RFI_02791</name>
</gene>
<evidence type="ECO:0000313" key="1">
    <source>
        <dbReference type="EMBL" id="ETO34304.1"/>
    </source>
</evidence>
<accession>X6P8A3</accession>
<organism evidence="1 2">
    <name type="scientific">Reticulomyxa filosa</name>
    <dbReference type="NCBI Taxonomy" id="46433"/>
    <lineage>
        <taxon>Eukaryota</taxon>
        <taxon>Sar</taxon>
        <taxon>Rhizaria</taxon>
        <taxon>Retaria</taxon>
        <taxon>Foraminifera</taxon>
        <taxon>Monothalamids</taxon>
        <taxon>Reticulomyxidae</taxon>
        <taxon>Reticulomyxa</taxon>
    </lineage>
</organism>
<name>X6P8A3_RETFI</name>
<dbReference type="EMBL" id="ASPP01002691">
    <property type="protein sequence ID" value="ETO34304.1"/>
    <property type="molecule type" value="Genomic_DNA"/>
</dbReference>
<dbReference type="AlphaFoldDB" id="X6P8A3"/>
<evidence type="ECO:0000313" key="2">
    <source>
        <dbReference type="Proteomes" id="UP000023152"/>
    </source>
</evidence>
<keyword evidence="2" id="KW-1185">Reference proteome</keyword>